<gene>
    <name evidence="1" type="ORF">N5J23_17320</name>
</gene>
<dbReference type="AlphaFoldDB" id="A0AA43AZ51"/>
<reference evidence="1" key="1">
    <citation type="submission" date="2022-09" db="EMBL/GenBank/DDBJ databases">
        <title>Intensive care unit water sources are persistently colonized with multi-drug resistant bacteria and are the site of extensive horizontal gene transfer of antibiotic resistance genes.</title>
        <authorList>
            <person name="Diorio-Toth L."/>
        </authorList>
    </citation>
    <scope>NUCLEOTIDE SEQUENCE</scope>
    <source>
        <strain evidence="1">GD03686</strain>
    </source>
</reference>
<evidence type="ECO:0000313" key="2">
    <source>
        <dbReference type="Proteomes" id="UP001161294"/>
    </source>
</evidence>
<accession>A0AA43AZ51</accession>
<evidence type="ECO:0000313" key="1">
    <source>
        <dbReference type="EMBL" id="MDH2007269.1"/>
    </source>
</evidence>
<comment type="caution">
    <text evidence="1">The sequence shown here is derived from an EMBL/GenBank/DDBJ whole genome shotgun (WGS) entry which is preliminary data.</text>
</comment>
<proteinExistence type="predicted"/>
<dbReference type="RefSeq" id="WP_279852103.1">
    <property type="nucleotide sequence ID" value="NZ_JAOCIA010000059.1"/>
</dbReference>
<dbReference type="EMBL" id="JAOCJW010000056">
    <property type="protein sequence ID" value="MDH2007269.1"/>
    <property type="molecule type" value="Genomic_DNA"/>
</dbReference>
<name>A0AA43AZ51_9BURK</name>
<organism evidence="1 2">
    <name type="scientific">Comamonas aquatica</name>
    <dbReference type="NCBI Taxonomy" id="225991"/>
    <lineage>
        <taxon>Bacteria</taxon>
        <taxon>Pseudomonadati</taxon>
        <taxon>Pseudomonadota</taxon>
        <taxon>Betaproteobacteria</taxon>
        <taxon>Burkholderiales</taxon>
        <taxon>Comamonadaceae</taxon>
        <taxon>Comamonas</taxon>
    </lineage>
</organism>
<protein>
    <submittedName>
        <fullName evidence="1">Uncharacterized protein</fullName>
    </submittedName>
</protein>
<dbReference type="Proteomes" id="UP001161294">
    <property type="component" value="Unassembled WGS sequence"/>
</dbReference>
<sequence length="146" mass="17380">MKTNIPKDDIEVHKNALKSIEHYYKYSDQRVIVRAVLSVPKTNRREALLKWINEYTGLQWKRDLEKFSTEKALKEFDYETADKNPFWNFKIKRNQKKHVSGNFFDSSSFFDNLIFEIEKNITKISASDIDLFEAKIRKIIAENKKA</sequence>